<name>A0A841H7G5_9BACT</name>
<gene>
    <name evidence="2" type="ORF">HNQ61_005609</name>
</gene>
<accession>A0A841H7G5</accession>
<keyword evidence="1" id="KW-0472">Membrane</keyword>
<dbReference type="EMBL" id="JACHIA010000033">
    <property type="protein sequence ID" value="MBB6073928.1"/>
    <property type="molecule type" value="Genomic_DNA"/>
</dbReference>
<proteinExistence type="predicted"/>
<keyword evidence="1" id="KW-0812">Transmembrane</keyword>
<dbReference type="AlphaFoldDB" id="A0A841H7G5"/>
<feature type="transmembrane region" description="Helical" evidence="1">
    <location>
        <begin position="135"/>
        <end position="153"/>
    </location>
</feature>
<keyword evidence="1" id="KW-1133">Transmembrane helix</keyword>
<evidence type="ECO:0000256" key="1">
    <source>
        <dbReference type="SAM" id="Phobius"/>
    </source>
</evidence>
<keyword evidence="3" id="KW-1185">Reference proteome</keyword>
<feature type="transmembrane region" description="Helical" evidence="1">
    <location>
        <begin position="93"/>
        <end position="115"/>
    </location>
</feature>
<comment type="caution">
    <text evidence="2">The sequence shown here is derived from an EMBL/GenBank/DDBJ whole genome shotgun (WGS) entry which is preliminary data.</text>
</comment>
<organism evidence="2 3">
    <name type="scientific">Longimicrobium terrae</name>
    <dbReference type="NCBI Taxonomy" id="1639882"/>
    <lineage>
        <taxon>Bacteria</taxon>
        <taxon>Pseudomonadati</taxon>
        <taxon>Gemmatimonadota</taxon>
        <taxon>Longimicrobiia</taxon>
        <taxon>Longimicrobiales</taxon>
        <taxon>Longimicrobiaceae</taxon>
        <taxon>Longimicrobium</taxon>
    </lineage>
</organism>
<evidence type="ECO:0000313" key="2">
    <source>
        <dbReference type="EMBL" id="MBB6073928.1"/>
    </source>
</evidence>
<evidence type="ECO:0000313" key="3">
    <source>
        <dbReference type="Proteomes" id="UP000582837"/>
    </source>
</evidence>
<dbReference type="Proteomes" id="UP000582837">
    <property type="component" value="Unassembled WGS sequence"/>
</dbReference>
<reference evidence="2 3" key="1">
    <citation type="submission" date="2020-08" db="EMBL/GenBank/DDBJ databases">
        <title>Genomic Encyclopedia of Type Strains, Phase IV (KMG-IV): sequencing the most valuable type-strain genomes for metagenomic binning, comparative biology and taxonomic classification.</title>
        <authorList>
            <person name="Goeker M."/>
        </authorList>
    </citation>
    <scope>NUCLEOTIDE SEQUENCE [LARGE SCALE GENOMIC DNA]</scope>
    <source>
        <strain evidence="2 3">DSM 29007</strain>
    </source>
</reference>
<feature type="transmembrane region" description="Helical" evidence="1">
    <location>
        <begin position="165"/>
        <end position="185"/>
    </location>
</feature>
<protein>
    <submittedName>
        <fullName evidence="2">Uncharacterized protein</fullName>
    </submittedName>
</protein>
<sequence>MQPCRDCGKPTAASARSCPSCGILNPVLQWVALPDGSHDSHRETVRPGGAANAFAIFDNNAAAAPYVPPVTRSADVVLNEEGLEAINTTAKRFYIVAALTGILGFLVRAEVPFWYVDGILLAGLAAGLQHLHSRVAAGLLTAYAGYTVLHEVMAFSSGNFNMMRMIIWCAITVMSYKALMATIAFQKQQPGSALA</sequence>
<dbReference type="RefSeq" id="WP_170035045.1">
    <property type="nucleotide sequence ID" value="NZ_JABDTL010000001.1"/>
</dbReference>